<dbReference type="InterPro" id="IPR028087">
    <property type="entry name" value="Tad_N"/>
</dbReference>
<dbReference type="Pfam" id="PF13400">
    <property type="entry name" value="Tad"/>
    <property type="match status" value="1"/>
</dbReference>
<dbReference type="Proteomes" id="UP001139410">
    <property type="component" value="Unassembled WGS sequence"/>
</dbReference>
<keyword evidence="3" id="KW-1185">Reference proteome</keyword>
<dbReference type="RefSeq" id="WP_235066267.1">
    <property type="nucleotide sequence ID" value="NZ_JAKFGM010000001.1"/>
</dbReference>
<evidence type="ECO:0000313" key="3">
    <source>
        <dbReference type="Proteomes" id="UP001139410"/>
    </source>
</evidence>
<name>A0A9X1QLV9_9SPHN</name>
<dbReference type="EMBL" id="JAKFGM010000001">
    <property type="protein sequence ID" value="MCF2513769.1"/>
    <property type="molecule type" value="Genomic_DNA"/>
</dbReference>
<organism evidence="2 3">
    <name type="scientific">Sphingomonas cremea</name>
    <dbReference type="NCBI Taxonomy" id="2904799"/>
    <lineage>
        <taxon>Bacteria</taxon>
        <taxon>Pseudomonadati</taxon>
        <taxon>Pseudomonadota</taxon>
        <taxon>Alphaproteobacteria</taxon>
        <taxon>Sphingomonadales</taxon>
        <taxon>Sphingomonadaceae</taxon>
        <taxon>Sphingomonas</taxon>
    </lineage>
</organism>
<accession>A0A9X1QLV9</accession>
<comment type="caution">
    <text evidence="2">The sequence shown here is derived from an EMBL/GenBank/DDBJ whole genome shotgun (WGS) entry which is preliminary data.</text>
</comment>
<reference evidence="2" key="1">
    <citation type="submission" date="2022-01" db="EMBL/GenBank/DDBJ databases">
        <authorList>
            <person name="Jo J.-H."/>
            <person name="Im W.-T."/>
        </authorList>
    </citation>
    <scope>NUCLEOTIDE SEQUENCE</scope>
    <source>
        <strain evidence="2">G124</strain>
    </source>
</reference>
<dbReference type="AlphaFoldDB" id="A0A9X1QLV9"/>
<sequence length="453" mass="47042">MSVKRPKGVNPTGKKKMLKAFKKLWNNDRGNMVILAAAALPLLVGSAGLATDTIQWALWKRELQRAADSAAIAGVYDRFAHDGASTNTVVAVNHDLSLNQHTGMALQPGYPAISFPANSGNNRNQVRVQLGVQKALSFSSMFLTEAPVITATAQAAGVSTSGDFCVLSLQKNSKTGIQATGNASITMDCGMMTNSTATNAAAGQGSASVTATTIAASGGIQQSNNWTVDSYQPYSPQLADPYASLDPSAADGDFDKCSANPPGLTVNNGNDGYTATGGACYGSLSIQSNRTATLKDGTYIIDGGSVNIQGKLNLTNATLILTNKSSSANATIGTIDMNSTGHINATAPTTGKWAGMSIYQDRRAVDNAPTGQISSNSPNKINGDSTNKITGVIYFPSQQITYNGNGTGTATCTQFVAKRIYWSGNSGLNNFTKNCPGSGIQAINAPLKVRLVA</sequence>
<feature type="domain" description="Putative Flp pilus-assembly TadG-like N-terminal" evidence="1">
    <location>
        <begin position="30"/>
        <end position="75"/>
    </location>
</feature>
<proteinExistence type="predicted"/>
<protein>
    <submittedName>
        <fullName evidence="2">Tad domain-containing protein</fullName>
    </submittedName>
</protein>
<gene>
    <name evidence="2" type="ORF">LVY65_01630</name>
</gene>
<evidence type="ECO:0000259" key="1">
    <source>
        <dbReference type="Pfam" id="PF13400"/>
    </source>
</evidence>
<evidence type="ECO:0000313" key="2">
    <source>
        <dbReference type="EMBL" id="MCF2513769.1"/>
    </source>
</evidence>